<organism evidence="2">
    <name type="scientific">uncultured Friedmanniella sp</name>
    <dbReference type="NCBI Taxonomy" id="335381"/>
    <lineage>
        <taxon>Bacteria</taxon>
        <taxon>Bacillati</taxon>
        <taxon>Actinomycetota</taxon>
        <taxon>Actinomycetes</taxon>
        <taxon>Propionibacteriales</taxon>
        <taxon>Nocardioidaceae</taxon>
        <taxon>Friedmanniella</taxon>
        <taxon>environmental samples</taxon>
    </lineage>
</organism>
<proteinExistence type="predicted"/>
<accession>A0A6J4KG02</accession>
<gene>
    <name evidence="2" type="ORF">AVDCRST_MAG61-1319</name>
</gene>
<reference evidence="2" key="1">
    <citation type="submission" date="2020-02" db="EMBL/GenBank/DDBJ databases">
        <authorList>
            <person name="Meier V. D."/>
        </authorList>
    </citation>
    <scope>NUCLEOTIDE SEQUENCE</scope>
    <source>
        <strain evidence="2">AVDCRST_MAG61</strain>
    </source>
</reference>
<dbReference type="AlphaFoldDB" id="A0A6J4KG02"/>
<protein>
    <submittedName>
        <fullName evidence="2">Uncharacterized protein</fullName>
    </submittedName>
</protein>
<name>A0A6J4KG02_9ACTN</name>
<feature type="compositionally biased region" description="Polar residues" evidence="1">
    <location>
        <begin position="1"/>
        <end position="20"/>
    </location>
</feature>
<evidence type="ECO:0000313" key="2">
    <source>
        <dbReference type="EMBL" id="CAA9304703.1"/>
    </source>
</evidence>
<sequence>MLRTATTSSTTKPRAGCSTSPPSPWRTASSAVRARSAVAVTPGRCSSRITVAKDVSTRAITTQ</sequence>
<evidence type="ECO:0000256" key="1">
    <source>
        <dbReference type="SAM" id="MobiDB-lite"/>
    </source>
</evidence>
<feature type="region of interest" description="Disordered" evidence="1">
    <location>
        <begin position="1"/>
        <end position="32"/>
    </location>
</feature>
<dbReference type="EMBL" id="CADCTT010000184">
    <property type="protein sequence ID" value="CAA9304703.1"/>
    <property type="molecule type" value="Genomic_DNA"/>
</dbReference>